<organism evidence="7 8">
    <name type="scientific">Roseiterribacter gracilis</name>
    <dbReference type="NCBI Taxonomy" id="2812848"/>
    <lineage>
        <taxon>Bacteria</taxon>
        <taxon>Pseudomonadati</taxon>
        <taxon>Pseudomonadota</taxon>
        <taxon>Alphaproteobacteria</taxon>
        <taxon>Rhodospirillales</taxon>
        <taxon>Roseiterribacteraceae</taxon>
        <taxon>Roseiterribacter</taxon>
    </lineage>
</organism>
<dbReference type="GO" id="GO:0003677">
    <property type="term" value="F:DNA binding"/>
    <property type="evidence" value="ECO:0007669"/>
    <property type="project" value="InterPro"/>
</dbReference>
<evidence type="ECO:0000259" key="6">
    <source>
        <dbReference type="Pfam" id="PF08281"/>
    </source>
</evidence>
<dbReference type="EMBL" id="BOPV01000001">
    <property type="protein sequence ID" value="GIL39122.1"/>
    <property type="molecule type" value="Genomic_DNA"/>
</dbReference>
<dbReference type="InterPro" id="IPR007627">
    <property type="entry name" value="RNA_pol_sigma70_r2"/>
</dbReference>
<keyword evidence="2" id="KW-0805">Transcription regulation</keyword>
<evidence type="ECO:0000256" key="1">
    <source>
        <dbReference type="ARBA" id="ARBA00010641"/>
    </source>
</evidence>
<evidence type="ECO:0000256" key="2">
    <source>
        <dbReference type="ARBA" id="ARBA00023015"/>
    </source>
</evidence>
<dbReference type="PANTHER" id="PTHR43133">
    <property type="entry name" value="RNA POLYMERASE ECF-TYPE SIGMA FACTO"/>
    <property type="match status" value="1"/>
</dbReference>
<dbReference type="SUPFAM" id="SSF88659">
    <property type="entry name" value="Sigma3 and sigma4 domains of RNA polymerase sigma factors"/>
    <property type="match status" value="1"/>
</dbReference>
<dbReference type="PANTHER" id="PTHR43133:SF63">
    <property type="entry name" value="RNA POLYMERASE SIGMA FACTOR FECI-RELATED"/>
    <property type="match status" value="1"/>
</dbReference>
<dbReference type="Pfam" id="PF04542">
    <property type="entry name" value="Sigma70_r2"/>
    <property type="match status" value="1"/>
</dbReference>
<dbReference type="Gene3D" id="1.10.10.10">
    <property type="entry name" value="Winged helix-like DNA-binding domain superfamily/Winged helix DNA-binding domain"/>
    <property type="match status" value="1"/>
</dbReference>
<dbReference type="RefSeq" id="WP_420242220.1">
    <property type="nucleotide sequence ID" value="NZ_BOPV01000001.1"/>
</dbReference>
<evidence type="ECO:0000313" key="7">
    <source>
        <dbReference type="EMBL" id="GIL39122.1"/>
    </source>
</evidence>
<sequence length="171" mass="19511">MGLMRAEFPSMATLYRRHAAEIRAYLQSRLGCRATADDLTQDAFLRLALADLGSVQDVRSYLYRVASNLLIDHHRHARRKHAPTELRELDECHDLASSEPDPEQMLVWRDEVRQLQRGVGVLSPLCQNIFWLSRAEGFRNAEIAKMLGVCVSTVEKNIGRAERHCRAMQPA</sequence>
<dbReference type="InterPro" id="IPR013325">
    <property type="entry name" value="RNA_pol_sigma_r2"/>
</dbReference>
<dbReference type="NCBIfam" id="TIGR02937">
    <property type="entry name" value="sigma70-ECF"/>
    <property type="match status" value="1"/>
</dbReference>
<dbReference type="GO" id="GO:0000428">
    <property type="term" value="C:DNA-directed RNA polymerase complex"/>
    <property type="evidence" value="ECO:0007669"/>
    <property type="project" value="UniProtKB-KW"/>
</dbReference>
<keyword evidence="7" id="KW-0240">DNA-directed RNA polymerase</keyword>
<evidence type="ECO:0000313" key="8">
    <source>
        <dbReference type="Proteomes" id="UP000681075"/>
    </source>
</evidence>
<keyword evidence="4" id="KW-0804">Transcription</keyword>
<dbReference type="InterPro" id="IPR013324">
    <property type="entry name" value="RNA_pol_sigma_r3/r4-like"/>
</dbReference>
<keyword evidence="8" id="KW-1185">Reference proteome</keyword>
<reference evidence="7" key="1">
    <citation type="submission" date="2021-02" db="EMBL/GenBank/DDBJ databases">
        <title>Genome sequence of Rhodospirillales sp. strain TMPK1 isolated from soil.</title>
        <authorList>
            <person name="Nakai R."/>
            <person name="Kusada H."/>
            <person name="Tamaki H."/>
        </authorList>
    </citation>
    <scope>NUCLEOTIDE SEQUENCE</scope>
    <source>
        <strain evidence="7">TMPK1</strain>
    </source>
</reference>
<comment type="caution">
    <text evidence="7">The sequence shown here is derived from an EMBL/GenBank/DDBJ whole genome shotgun (WGS) entry which is preliminary data.</text>
</comment>
<protein>
    <submittedName>
        <fullName evidence="7">DNA-directed RNA polymerase sigma-70 factor</fullName>
    </submittedName>
</protein>
<dbReference type="Proteomes" id="UP000681075">
    <property type="component" value="Unassembled WGS sequence"/>
</dbReference>
<feature type="domain" description="RNA polymerase sigma-70 region 2" evidence="5">
    <location>
        <begin position="14"/>
        <end position="79"/>
    </location>
</feature>
<accession>A0A8S8XAR4</accession>
<dbReference type="Gene3D" id="1.10.1740.10">
    <property type="match status" value="1"/>
</dbReference>
<dbReference type="InterPro" id="IPR039425">
    <property type="entry name" value="RNA_pol_sigma-70-like"/>
</dbReference>
<dbReference type="SUPFAM" id="SSF88946">
    <property type="entry name" value="Sigma2 domain of RNA polymerase sigma factors"/>
    <property type="match status" value="1"/>
</dbReference>
<dbReference type="InterPro" id="IPR013249">
    <property type="entry name" value="RNA_pol_sigma70_r4_t2"/>
</dbReference>
<keyword evidence="3" id="KW-0731">Sigma factor</keyword>
<proteinExistence type="inferred from homology"/>
<comment type="similarity">
    <text evidence="1">Belongs to the sigma-70 factor family. ECF subfamily.</text>
</comment>
<evidence type="ECO:0000259" key="5">
    <source>
        <dbReference type="Pfam" id="PF04542"/>
    </source>
</evidence>
<dbReference type="InterPro" id="IPR036388">
    <property type="entry name" value="WH-like_DNA-bd_sf"/>
</dbReference>
<gene>
    <name evidence="7" type="ORF">TMPK1_13590</name>
</gene>
<evidence type="ECO:0000256" key="4">
    <source>
        <dbReference type="ARBA" id="ARBA00023163"/>
    </source>
</evidence>
<dbReference type="GO" id="GO:0016987">
    <property type="term" value="F:sigma factor activity"/>
    <property type="evidence" value="ECO:0007669"/>
    <property type="project" value="UniProtKB-KW"/>
</dbReference>
<evidence type="ECO:0000256" key="3">
    <source>
        <dbReference type="ARBA" id="ARBA00023082"/>
    </source>
</evidence>
<dbReference type="AlphaFoldDB" id="A0A8S8XAR4"/>
<dbReference type="Pfam" id="PF08281">
    <property type="entry name" value="Sigma70_r4_2"/>
    <property type="match status" value="1"/>
</dbReference>
<dbReference type="GO" id="GO:0006352">
    <property type="term" value="P:DNA-templated transcription initiation"/>
    <property type="evidence" value="ECO:0007669"/>
    <property type="project" value="InterPro"/>
</dbReference>
<dbReference type="InterPro" id="IPR014284">
    <property type="entry name" value="RNA_pol_sigma-70_dom"/>
</dbReference>
<name>A0A8S8XAR4_9PROT</name>
<feature type="domain" description="RNA polymerase sigma factor 70 region 4 type 2" evidence="6">
    <location>
        <begin position="114"/>
        <end position="165"/>
    </location>
</feature>